<keyword evidence="1" id="KW-0805">Transcription regulation</keyword>
<dbReference type="PROSITE" id="PS01124">
    <property type="entry name" value="HTH_ARAC_FAMILY_2"/>
    <property type="match status" value="1"/>
</dbReference>
<keyword evidence="2" id="KW-0238">DNA-binding</keyword>
<proteinExistence type="predicted"/>
<dbReference type="SMART" id="SM00342">
    <property type="entry name" value="HTH_ARAC"/>
    <property type="match status" value="1"/>
</dbReference>
<evidence type="ECO:0000256" key="4">
    <source>
        <dbReference type="SAM" id="MobiDB-lite"/>
    </source>
</evidence>
<evidence type="ECO:0000313" key="7">
    <source>
        <dbReference type="Proteomes" id="UP000058074"/>
    </source>
</evidence>
<dbReference type="GO" id="GO:0043565">
    <property type="term" value="F:sequence-specific DNA binding"/>
    <property type="evidence" value="ECO:0007669"/>
    <property type="project" value="InterPro"/>
</dbReference>
<dbReference type="Pfam" id="PF12833">
    <property type="entry name" value="HTH_18"/>
    <property type="match status" value="1"/>
</dbReference>
<dbReference type="InterPro" id="IPR046532">
    <property type="entry name" value="DUF6597"/>
</dbReference>
<dbReference type="EMBL" id="CP012700">
    <property type="protein sequence ID" value="ALH81599.1"/>
    <property type="molecule type" value="Genomic_DNA"/>
</dbReference>
<evidence type="ECO:0000259" key="5">
    <source>
        <dbReference type="PROSITE" id="PS01124"/>
    </source>
</evidence>
<dbReference type="Proteomes" id="UP000058074">
    <property type="component" value="Chromosome"/>
</dbReference>
<reference evidence="6 7" key="1">
    <citation type="journal article" date="2015" name="Genome Announc.">
        <title>Complete Genome Sequence of Polypropylene Glycol- and Polyethylene Glycol-Degrading Sphingopyxis macrogoltabida Strain EY-1.</title>
        <authorList>
            <person name="Ohtsubo Y."/>
            <person name="Nagata Y."/>
            <person name="Numata M."/>
            <person name="Tsuchikane K."/>
            <person name="Hosoyama A."/>
            <person name="Yamazoe A."/>
            <person name="Tsuda M."/>
            <person name="Fujita N."/>
            <person name="Kawai F."/>
        </authorList>
    </citation>
    <scope>NUCLEOTIDE SEQUENCE [LARGE SCALE GENOMIC DNA]</scope>
    <source>
        <strain evidence="6 7">EY-1</strain>
    </source>
</reference>
<feature type="region of interest" description="Disordered" evidence="4">
    <location>
        <begin position="263"/>
        <end position="295"/>
    </location>
</feature>
<dbReference type="InterPro" id="IPR050204">
    <property type="entry name" value="AraC_XylS_family_regulators"/>
</dbReference>
<dbReference type="InterPro" id="IPR018060">
    <property type="entry name" value="HTH_AraC"/>
</dbReference>
<evidence type="ECO:0000256" key="3">
    <source>
        <dbReference type="ARBA" id="ARBA00023163"/>
    </source>
</evidence>
<dbReference type="OrthoDB" id="323290at2"/>
<dbReference type="Pfam" id="PF20240">
    <property type="entry name" value="DUF6597"/>
    <property type="match status" value="1"/>
</dbReference>
<dbReference type="PANTHER" id="PTHR46796">
    <property type="entry name" value="HTH-TYPE TRANSCRIPTIONAL ACTIVATOR RHAS-RELATED"/>
    <property type="match status" value="1"/>
</dbReference>
<dbReference type="GO" id="GO:0003700">
    <property type="term" value="F:DNA-binding transcription factor activity"/>
    <property type="evidence" value="ECO:0007669"/>
    <property type="project" value="InterPro"/>
</dbReference>
<dbReference type="AlphaFoldDB" id="A0A0N9V050"/>
<evidence type="ECO:0000313" key="6">
    <source>
        <dbReference type="EMBL" id="ALH81599.1"/>
    </source>
</evidence>
<evidence type="ECO:0000256" key="1">
    <source>
        <dbReference type="ARBA" id="ARBA00023015"/>
    </source>
</evidence>
<gene>
    <name evidence="6" type="ORF">AN936_14940</name>
</gene>
<sequence>MSDDISSPGGVDGEAPFELHYFPPDPDLADMVSSFYAARVNMPRFDEYERADRPQFRFVTAADGEYVFADGHRAQVCNANIVGPTSGRVRAISNCPTRMFGFGMLPAGWAALMGDDAEKLTDRAIDAADLFGDWIGEVAAALENAADTAEQLVIGNNFVREILKRNEPAPMWFIRTVDRWLTESASPQVPELVDATGMSIRSVERMTKHYYGLSPRMLARKYRAVRAASALARGEGLDAAALGDAFYDQSHLIREIKRFAGATPGQLGKPSRYTEATTRGRKELAGKVSPLVSET</sequence>
<name>A0A0N9V050_SPHMC</name>
<dbReference type="InterPro" id="IPR018062">
    <property type="entry name" value="HTH_AraC-typ_CS"/>
</dbReference>
<dbReference type="KEGG" id="smag:AN936_14940"/>
<evidence type="ECO:0000256" key="2">
    <source>
        <dbReference type="ARBA" id="ARBA00023125"/>
    </source>
</evidence>
<dbReference type="PROSITE" id="PS00041">
    <property type="entry name" value="HTH_ARAC_FAMILY_1"/>
    <property type="match status" value="1"/>
</dbReference>
<organism evidence="6 7">
    <name type="scientific">Sphingopyxis macrogoltabida</name>
    <name type="common">Sphingomonas macrogoltabidus</name>
    <dbReference type="NCBI Taxonomy" id="33050"/>
    <lineage>
        <taxon>Bacteria</taxon>
        <taxon>Pseudomonadati</taxon>
        <taxon>Pseudomonadota</taxon>
        <taxon>Alphaproteobacteria</taxon>
        <taxon>Sphingomonadales</taxon>
        <taxon>Sphingomonadaceae</taxon>
        <taxon>Sphingopyxis</taxon>
    </lineage>
</organism>
<keyword evidence="3" id="KW-0804">Transcription</keyword>
<dbReference type="PATRIC" id="fig|33050.5.peg.3099"/>
<feature type="domain" description="HTH araC/xylS-type" evidence="5">
    <location>
        <begin position="171"/>
        <end position="270"/>
    </location>
</feature>
<protein>
    <submittedName>
        <fullName evidence="6">AraC family transcriptional regulator</fullName>
    </submittedName>
</protein>
<dbReference type="RefSeq" id="WP_054588763.1">
    <property type="nucleotide sequence ID" value="NZ_CP012700.1"/>
</dbReference>
<dbReference type="Gene3D" id="1.10.10.60">
    <property type="entry name" value="Homeodomain-like"/>
    <property type="match status" value="1"/>
</dbReference>
<accession>A0A0N9V050</accession>